<evidence type="ECO:0000313" key="1">
    <source>
        <dbReference type="EMBL" id="GBP08389.1"/>
    </source>
</evidence>
<dbReference type="EMBL" id="BGZK01000031">
    <property type="protein sequence ID" value="GBP08389.1"/>
    <property type="molecule type" value="Genomic_DNA"/>
</dbReference>
<name>A0A4C1T1P6_EUMVA</name>
<sequence length="131" mass="14482">MQPGRASPRPLSYDVTYAFRTRRALLTRASLRPLGGDVTGRPRPVRARRTSEILSRRFPEAARRNPGYAITSTRRSAIVRHSSSVTHAEAPEGVAASAEASVLYTIVVDLNVFMDGQKPRRTSPNAEIYMS</sequence>
<proteinExistence type="predicted"/>
<gene>
    <name evidence="1" type="ORF">EVAR_77098_1</name>
</gene>
<dbReference type="AlphaFoldDB" id="A0A4C1T1P6"/>
<evidence type="ECO:0000313" key="2">
    <source>
        <dbReference type="Proteomes" id="UP000299102"/>
    </source>
</evidence>
<comment type="caution">
    <text evidence="1">The sequence shown here is derived from an EMBL/GenBank/DDBJ whole genome shotgun (WGS) entry which is preliminary data.</text>
</comment>
<accession>A0A4C1T1P6</accession>
<reference evidence="1 2" key="1">
    <citation type="journal article" date="2019" name="Commun. Biol.">
        <title>The bagworm genome reveals a unique fibroin gene that provides high tensile strength.</title>
        <authorList>
            <person name="Kono N."/>
            <person name="Nakamura H."/>
            <person name="Ohtoshi R."/>
            <person name="Tomita M."/>
            <person name="Numata K."/>
            <person name="Arakawa K."/>
        </authorList>
    </citation>
    <scope>NUCLEOTIDE SEQUENCE [LARGE SCALE GENOMIC DNA]</scope>
</reference>
<organism evidence="1 2">
    <name type="scientific">Eumeta variegata</name>
    <name type="common">Bagworm moth</name>
    <name type="synonym">Eumeta japonica</name>
    <dbReference type="NCBI Taxonomy" id="151549"/>
    <lineage>
        <taxon>Eukaryota</taxon>
        <taxon>Metazoa</taxon>
        <taxon>Ecdysozoa</taxon>
        <taxon>Arthropoda</taxon>
        <taxon>Hexapoda</taxon>
        <taxon>Insecta</taxon>
        <taxon>Pterygota</taxon>
        <taxon>Neoptera</taxon>
        <taxon>Endopterygota</taxon>
        <taxon>Lepidoptera</taxon>
        <taxon>Glossata</taxon>
        <taxon>Ditrysia</taxon>
        <taxon>Tineoidea</taxon>
        <taxon>Psychidae</taxon>
        <taxon>Oiketicinae</taxon>
        <taxon>Eumeta</taxon>
    </lineage>
</organism>
<protein>
    <submittedName>
        <fullName evidence="1">Uncharacterized protein</fullName>
    </submittedName>
</protein>
<keyword evidence="2" id="KW-1185">Reference proteome</keyword>
<dbReference type="Proteomes" id="UP000299102">
    <property type="component" value="Unassembled WGS sequence"/>
</dbReference>